<keyword evidence="2" id="KW-1185">Reference proteome</keyword>
<organism evidence="1 2">
    <name type="scientific">Scylla paramamosain</name>
    <name type="common">Mud crab</name>
    <dbReference type="NCBI Taxonomy" id="85552"/>
    <lineage>
        <taxon>Eukaryota</taxon>
        <taxon>Metazoa</taxon>
        <taxon>Ecdysozoa</taxon>
        <taxon>Arthropoda</taxon>
        <taxon>Crustacea</taxon>
        <taxon>Multicrustacea</taxon>
        <taxon>Malacostraca</taxon>
        <taxon>Eumalacostraca</taxon>
        <taxon>Eucarida</taxon>
        <taxon>Decapoda</taxon>
        <taxon>Pleocyemata</taxon>
        <taxon>Brachyura</taxon>
        <taxon>Eubrachyura</taxon>
        <taxon>Portunoidea</taxon>
        <taxon>Portunidae</taxon>
        <taxon>Portuninae</taxon>
        <taxon>Scylla</taxon>
    </lineage>
</organism>
<gene>
    <name evidence="1" type="ORF">O3P69_010047</name>
</gene>
<name>A0AAW0SPF2_SCYPA</name>
<reference evidence="1 2" key="1">
    <citation type="submission" date="2023-03" db="EMBL/GenBank/DDBJ databases">
        <title>High-quality genome of Scylla paramamosain provides insights in environmental adaptation.</title>
        <authorList>
            <person name="Zhang L."/>
        </authorList>
    </citation>
    <scope>NUCLEOTIDE SEQUENCE [LARGE SCALE GENOMIC DNA]</scope>
    <source>
        <strain evidence="1">LZ_2023a</strain>
        <tissue evidence="1">Muscle</tissue>
    </source>
</reference>
<dbReference type="EMBL" id="JARAKH010000048">
    <property type="protein sequence ID" value="KAK8376844.1"/>
    <property type="molecule type" value="Genomic_DNA"/>
</dbReference>
<protein>
    <submittedName>
        <fullName evidence="1">Uncharacterized protein</fullName>
    </submittedName>
</protein>
<dbReference type="AlphaFoldDB" id="A0AAW0SPF2"/>
<evidence type="ECO:0000313" key="2">
    <source>
        <dbReference type="Proteomes" id="UP001487740"/>
    </source>
</evidence>
<proteinExistence type="predicted"/>
<dbReference type="Proteomes" id="UP001487740">
    <property type="component" value="Unassembled WGS sequence"/>
</dbReference>
<sequence>MPQMSQDGGFSCDHDWSMLTGERSATGIMKDDLLMLNLFPEVPTKTYSSRNEIIFVIDRSGEVEAGGTAGQGQ</sequence>
<accession>A0AAW0SPF2</accession>
<evidence type="ECO:0000313" key="1">
    <source>
        <dbReference type="EMBL" id="KAK8376844.1"/>
    </source>
</evidence>
<comment type="caution">
    <text evidence="1">The sequence shown here is derived from an EMBL/GenBank/DDBJ whole genome shotgun (WGS) entry which is preliminary data.</text>
</comment>